<comment type="similarity">
    <text evidence="2">In the N-terminal section; belongs to the transposase 2 family.</text>
</comment>
<evidence type="ECO:0000256" key="2">
    <source>
        <dbReference type="ARBA" id="ARBA00011044"/>
    </source>
</evidence>
<keyword evidence="4" id="KW-0238">DNA-binding</keyword>
<dbReference type="GO" id="GO:0006310">
    <property type="term" value="P:DNA recombination"/>
    <property type="evidence" value="ECO:0007669"/>
    <property type="project" value="UniProtKB-KW"/>
</dbReference>
<dbReference type="GO" id="GO:0032196">
    <property type="term" value="P:transposition"/>
    <property type="evidence" value="ECO:0007669"/>
    <property type="project" value="UniProtKB-KW"/>
</dbReference>
<dbReference type="NCBIfam" id="TIGR01766">
    <property type="entry name" value="IS200/IS605 family accessory protein TnpB-like domain"/>
    <property type="match status" value="1"/>
</dbReference>
<evidence type="ECO:0000256" key="3">
    <source>
        <dbReference type="ARBA" id="ARBA00022578"/>
    </source>
</evidence>
<keyword evidence="5" id="KW-0233">DNA recombination</keyword>
<dbReference type="NCBIfam" id="NF040570">
    <property type="entry name" value="guided_TnpB"/>
    <property type="match status" value="1"/>
</dbReference>
<evidence type="ECO:0000259" key="7">
    <source>
        <dbReference type="Pfam" id="PF07282"/>
    </source>
</evidence>
<dbReference type="InterPro" id="IPR051399">
    <property type="entry name" value="RNA-guided_DNA_endo/Transpos"/>
</dbReference>
<comment type="similarity">
    <text evidence="1">In the C-terminal section; belongs to the transposase 35 family.</text>
</comment>
<evidence type="ECO:0000259" key="6">
    <source>
        <dbReference type="Pfam" id="PF01385"/>
    </source>
</evidence>
<evidence type="ECO:0000256" key="1">
    <source>
        <dbReference type="ARBA" id="ARBA00008761"/>
    </source>
</evidence>
<dbReference type="EMBL" id="BLAY01000110">
    <property type="protein sequence ID" value="GET41129.1"/>
    <property type="molecule type" value="Genomic_DNA"/>
</dbReference>
<name>A0AAV3XKJ4_9CYAN</name>
<evidence type="ECO:0000256" key="4">
    <source>
        <dbReference type="ARBA" id="ARBA00023125"/>
    </source>
</evidence>
<feature type="domain" description="Cas12f1-like TNB" evidence="7">
    <location>
        <begin position="168"/>
        <end position="235"/>
    </location>
</feature>
<evidence type="ECO:0000256" key="5">
    <source>
        <dbReference type="ARBA" id="ARBA00023172"/>
    </source>
</evidence>
<evidence type="ECO:0000313" key="8">
    <source>
        <dbReference type="EMBL" id="GET41129.1"/>
    </source>
</evidence>
<organism evidence="8 9">
    <name type="scientific">Microseira wollei NIES-4236</name>
    <dbReference type="NCBI Taxonomy" id="2530354"/>
    <lineage>
        <taxon>Bacteria</taxon>
        <taxon>Bacillati</taxon>
        <taxon>Cyanobacteriota</taxon>
        <taxon>Cyanophyceae</taxon>
        <taxon>Oscillatoriophycideae</taxon>
        <taxon>Aerosakkonematales</taxon>
        <taxon>Aerosakkonemataceae</taxon>
        <taxon>Microseira</taxon>
    </lineage>
</organism>
<dbReference type="AlphaFoldDB" id="A0AAV3XKJ4"/>
<gene>
    <name evidence="8" type="ORF">MiSe_59410</name>
</gene>
<dbReference type="Proteomes" id="UP001050975">
    <property type="component" value="Unassembled WGS sequence"/>
</dbReference>
<reference evidence="8" key="1">
    <citation type="submission" date="2019-10" db="EMBL/GenBank/DDBJ databases">
        <title>Draft genome sequece of Microseira wollei NIES-4236.</title>
        <authorList>
            <person name="Yamaguchi H."/>
            <person name="Suzuki S."/>
            <person name="Kawachi M."/>
        </authorList>
    </citation>
    <scope>NUCLEOTIDE SEQUENCE</scope>
    <source>
        <strain evidence="8">NIES-4236</strain>
    </source>
</reference>
<dbReference type="PANTHER" id="PTHR30405">
    <property type="entry name" value="TRANSPOSASE"/>
    <property type="match status" value="1"/>
</dbReference>
<feature type="domain" description="Probable transposase IS891/IS1136/IS1341" evidence="6">
    <location>
        <begin position="42"/>
        <end position="156"/>
    </location>
</feature>
<protein>
    <submittedName>
        <fullName evidence="8">Transposase</fullName>
    </submittedName>
</protein>
<keyword evidence="3" id="KW-0815">Transposition</keyword>
<keyword evidence="9" id="KW-1185">Reference proteome</keyword>
<dbReference type="InterPro" id="IPR001959">
    <property type="entry name" value="Transposase"/>
</dbReference>
<proteinExistence type="inferred from homology"/>
<sequence>MKVGQIYLAKVGNLDVVWSRPLPSAPSSVTVIKDSANRYFLSFVVEVQPENLPQSDKTIGIDLGIKSFATLSNGQKIEAPKPLTRKILCLRKLSKKLDRKTRGSRRSEQSRKRLARFHAKLADNRTDFLHKLSTQIIRSNQTIVLEDINVSGLVKNRKLSRAISDLGWRSFRTFLEAKSERSGREFRIINRWEPTSQRCSCCGFRIGKLDLSIREWVCLNCGTSHARDVNAAVNILVAGGHSETLNGRGGQRQTTVICSSDQGSVNPPEFQQLSIFELLE</sequence>
<accession>A0AAV3XKJ4</accession>
<dbReference type="Pfam" id="PF01385">
    <property type="entry name" value="OrfB_IS605"/>
    <property type="match status" value="1"/>
</dbReference>
<evidence type="ECO:0000313" key="9">
    <source>
        <dbReference type="Proteomes" id="UP001050975"/>
    </source>
</evidence>
<dbReference type="Pfam" id="PF07282">
    <property type="entry name" value="Cas12f1-like_TNB"/>
    <property type="match status" value="1"/>
</dbReference>
<dbReference type="PANTHER" id="PTHR30405:SF25">
    <property type="entry name" value="RNA-GUIDED DNA ENDONUCLEASE INSQ-RELATED"/>
    <property type="match status" value="1"/>
</dbReference>
<comment type="caution">
    <text evidence="8">The sequence shown here is derived from an EMBL/GenBank/DDBJ whole genome shotgun (WGS) entry which is preliminary data.</text>
</comment>
<dbReference type="GO" id="GO:0003677">
    <property type="term" value="F:DNA binding"/>
    <property type="evidence" value="ECO:0007669"/>
    <property type="project" value="UniProtKB-KW"/>
</dbReference>
<dbReference type="InterPro" id="IPR010095">
    <property type="entry name" value="Cas12f1-like_TNB"/>
</dbReference>